<dbReference type="Gene3D" id="3.40.1410.10">
    <property type="entry name" value="Chorismate lyase-like"/>
    <property type="match status" value="1"/>
</dbReference>
<dbReference type="PROSITE" id="PS50949">
    <property type="entry name" value="HTH_GNTR"/>
    <property type="match status" value="1"/>
</dbReference>
<feature type="domain" description="HTH gntR-type" evidence="4">
    <location>
        <begin position="5"/>
        <end position="73"/>
    </location>
</feature>
<dbReference type="PANTHER" id="PTHR44846:SF17">
    <property type="entry name" value="GNTR-FAMILY TRANSCRIPTIONAL REGULATOR"/>
    <property type="match status" value="1"/>
</dbReference>
<evidence type="ECO:0000313" key="6">
    <source>
        <dbReference type="Proteomes" id="UP000581769"/>
    </source>
</evidence>
<dbReference type="Pfam" id="PF07702">
    <property type="entry name" value="UTRA"/>
    <property type="match status" value="1"/>
</dbReference>
<proteinExistence type="predicted"/>
<keyword evidence="1" id="KW-0805">Transcription regulation</keyword>
<dbReference type="PANTHER" id="PTHR44846">
    <property type="entry name" value="MANNOSYL-D-GLYCERATE TRANSPORT/METABOLISM SYSTEM REPRESSOR MNGR-RELATED"/>
    <property type="match status" value="1"/>
</dbReference>
<evidence type="ECO:0000313" key="5">
    <source>
        <dbReference type="EMBL" id="MBB4686528.1"/>
    </source>
</evidence>
<dbReference type="PRINTS" id="PR00035">
    <property type="entry name" value="HTHGNTR"/>
</dbReference>
<organism evidence="5 6">
    <name type="scientific">Amycolatopsis jiangsuensis</name>
    <dbReference type="NCBI Taxonomy" id="1181879"/>
    <lineage>
        <taxon>Bacteria</taxon>
        <taxon>Bacillati</taxon>
        <taxon>Actinomycetota</taxon>
        <taxon>Actinomycetes</taxon>
        <taxon>Pseudonocardiales</taxon>
        <taxon>Pseudonocardiaceae</taxon>
        <taxon>Amycolatopsis</taxon>
    </lineage>
</organism>
<dbReference type="RefSeq" id="WP_184781379.1">
    <property type="nucleotide sequence ID" value="NZ_JACHMG010000001.1"/>
</dbReference>
<dbReference type="SUPFAM" id="SSF64288">
    <property type="entry name" value="Chorismate lyase-like"/>
    <property type="match status" value="1"/>
</dbReference>
<protein>
    <submittedName>
        <fullName evidence="5">GntR family transcriptional regulator</fullName>
    </submittedName>
</protein>
<dbReference type="EMBL" id="JACHMG010000001">
    <property type="protein sequence ID" value="MBB4686528.1"/>
    <property type="molecule type" value="Genomic_DNA"/>
</dbReference>
<dbReference type="InterPro" id="IPR036390">
    <property type="entry name" value="WH_DNA-bd_sf"/>
</dbReference>
<sequence>MSERLPLSRRIAADLRAAILQGDLAPGAVLPSERQLIAQYGTTKATAGKAIAFLVSEGLVTTEFGRGTFVRRRPPLRRVSAARRHAAHRDTGKPVFDVGAIEQGRVPSRRILFVGRAPLPANAAHWLRASPGDEAVVRRRLQFLDDEPVVVSASYYPLWLAADTRLESPDALPEGPDELIESLGHTFFRGVEVFSALMPTPEETELLTLHAGVPVMHMWDVDYDKDGRPLQAAHDVYAGDKHEFIYEWNEGDIQP</sequence>
<keyword evidence="2" id="KW-0238">DNA-binding</keyword>
<evidence type="ECO:0000259" key="4">
    <source>
        <dbReference type="PROSITE" id="PS50949"/>
    </source>
</evidence>
<comment type="caution">
    <text evidence="5">The sequence shown here is derived from an EMBL/GenBank/DDBJ whole genome shotgun (WGS) entry which is preliminary data.</text>
</comment>
<reference evidence="5 6" key="1">
    <citation type="submission" date="2020-08" db="EMBL/GenBank/DDBJ databases">
        <title>Sequencing the genomes of 1000 actinobacteria strains.</title>
        <authorList>
            <person name="Klenk H.-P."/>
        </authorList>
    </citation>
    <scope>NUCLEOTIDE SEQUENCE [LARGE SCALE GENOMIC DNA]</scope>
    <source>
        <strain evidence="5 6">DSM 45859</strain>
    </source>
</reference>
<name>A0A840IZE6_9PSEU</name>
<dbReference type="CDD" id="cd07377">
    <property type="entry name" value="WHTH_GntR"/>
    <property type="match status" value="1"/>
</dbReference>
<evidence type="ECO:0000256" key="2">
    <source>
        <dbReference type="ARBA" id="ARBA00023125"/>
    </source>
</evidence>
<dbReference type="GO" id="GO:0003677">
    <property type="term" value="F:DNA binding"/>
    <property type="evidence" value="ECO:0007669"/>
    <property type="project" value="UniProtKB-KW"/>
</dbReference>
<dbReference type="InterPro" id="IPR050679">
    <property type="entry name" value="Bact_HTH_transcr_reg"/>
</dbReference>
<dbReference type="InterPro" id="IPR028978">
    <property type="entry name" value="Chorismate_lyase_/UTRA_dom_sf"/>
</dbReference>
<keyword evidence="3" id="KW-0804">Transcription</keyword>
<dbReference type="SMART" id="SM00345">
    <property type="entry name" value="HTH_GNTR"/>
    <property type="match status" value="1"/>
</dbReference>
<accession>A0A840IZE6</accession>
<dbReference type="InterPro" id="IPR011663">
    <property type="entry name" value="UTRA"/>
</dbReference>
<keyword evidence="6" id="KW-1185">Reference proteome</keyword>
<dbReference type="AlphaFoldDB" id="A0A840IZE6"/>
<dbReference type="Proteomes" id="UP000581769">
    <property type="component" value="Unassembled WGS sequence"/>
</dbReference>
<dbReference type="Gene3D" id="1.10.10.10">
    <property type="entry name" value="Winged helix-like DNA-binding domain superfamily/Winged helix DNA-binding domain"/>
    <property type="match status" value="1"/>
</dbReference>
<dbReference type="SMART" id="SM00866">
    <property type="entry name" value="UTRA"/>
    <property type="match status" value="1"/>
</dbReference>
<dbReference type="Pfam" id="PF00392">
    <property type="entry name" value="GntR"/>
    <property type="match status" value="1"/>
</dbReference>
<gene>
    <name evidence="5" type="ORF">BJY18_004013</name>
</gene>
<evidence type="ECO:0000256" key="1">
    <source>
        <dbReference type="ARBA" id="ARBA00023015"/>
    </source>
</evidence>
<evidence type="ECO:0000256" key="3">
    <source>
        <dbReference type="ARBA" id="ARBA00023163"/>
    </source>
</evidence>
<dbReference type="GO" id="GO:0003700">
    <property type="term" value="F:DNA-binding transcription factor activity"/>
    <property type="evidence" value="ECO:0007669"/>
    <property type="project" value="InterPro"/>
</dbReference>
<dbReference type="InterPro" id="IPR036388">
    <property type="entry name" value="WH-like_DNA-bd_sf"/>
</dbReference>
<dbReference type="SUPFAM" id="SSF46785">
    <property type="entry name" value="Winged helix' DNA-binding domain"/>
    <property type="match status" value="1"/>
</dbReference>
<dbReference type="GO" id="GO:0045892">
    <property type="term" value="P:negative regulation of DNA-templated transcription"/>
    <property type="evidence" value="ECO:0007669"/>
    <property type="project" value="TreeGrafter"/>
</dbReference>
<dbReference type="InterPro" id="IPR000524">
    <property type="entry name" value="Tscrpt_reg_HTH_GntR"/>
</dbReference>